<name>A0A2R8AM79_9RHOB</name>
<evidence type="ECO:0000256" key="1">
    <source>
        <dbReference type="SAM" id="SignalP"/>
    </source>
</evidence>
<dbReference type="Proteomes" id="UP000244911">
    <property type="component" value="Unassembled WGS sequence"/>
</dbReference>
<feature type="signal peptide" evidence="1">
    <location>
        <begin position="1"/>
        <end position="20"/>
    </location>
</feature>
<organism evidence="2 3">
    <name type="scientific">Aliiroseovarius pelagivivens</name>
    <dbReference type="NCBI Taxonomy" id="1639690"/>
    <lineage>
        <taxon>Bacteria</taxon>
        <taxon>Pseudomonadati</taxon>
        <taxon>Pseudomonadota</taxon>
        <taxon>Alphaproteobacteria</taxon>
        <taxon>Rhodobacterales</taxon>
        <taxon>Paracoccaceae</taxon>
        <taxon>Aliiroseovarius</taxon>
    </lineage>
</organism>
<dbReference type="RefSeq" id="WP_181363737.1">
    <property type="nucleotide sequence ID" value="NZ_OMOI01000001.1"/>
</dbReference>
<evidence type="ECO:0000313" key="3">
    <source>
        <dbReference type="Proteomes" id="UP000244911"/>
    </source>
</evidence>
<keyword evidence="1" id="KW-0732">Signal</keyword>
<dbReference type="Gene3D" id="2.60.40.1880">
    <property type="entry name" value="Invasion associated locus B (IalB) protein"/>
    <property type="match status" value="1"/>
</dbReference>
<gene>
    <name evidence="2" type="ORF">ALP8811_02168</name>
</gene>
<dbReference type="Pfam" id="PF06776">
    <property type="entry name" value="IalB"/>
    <property type="match status" value="1"/>
</dbReference>
<dbReference type="EMBL" id="OMOI01000001">
    <property type="protein sequence ID" value="SPF77145.1"/>
    <property type="molecule type" value="Genomic_DNA"/>
</dbReference>
<reference evidence="2 3" key="1">
    <citation type="submission" date="2018-03" db="EMBL/GenBank/DDBJ databases">
        <authorList>
            <person name="Keele B.F."/>
        </authorList>
    </citation>
    <scope>NUCLEOTIDE SEQUENCE [LARGE SCALE GENOMIC DNA]</scope>
    <source>
        <strain evidence="2 3">CECT 8811</strain>
    </source>
</reference>
<accession>A0A2R8AM79</accession>
<dbReference type="InterPro" id="IPR010642">
    <property type="entry name" value="Invasion_prot_B"/>
</dbReference>
<feature type="chain" id="PRO_5015328622" evidence="1">
    <location>
        <begin position="21"/>
        <end position="158"/>
    </location>
</feature>
<evidence type="ECO:0000313" key="2">
    <source>
        <dbReference type="EMBL" id="SPF77145.1"/>
    </source>
</evidence>
<sequence>MKRIVATCLFVTTLPMIAQAQEARNWQEQCISAVRGGTLVCRATQTVVDAQSGAPIVRSTVVTSEELDLPGHALLSVELPVGVHIPSGVTLGNITLALETCDTAACYARTPFSGEVSDMFLSGGTQPLTFRMSPDQDVSFTLQLDGFAQSFDAIKLAE</sequence>
<keyword evidence="3" id="KW-1185">Reference proteome</keyword>
<protein>
    <submittedName>
        <fullName evidence="2">Uncharacterized protein</fullName>
    </submittedName>
</protein>
<dbReference type="AlphaFoldDB" id="A0A2R8AM79"/>
<proteinExistence type="predicted"/>
<dbReference type="InterPro" id="IPR038696">
    <property type="entry name" value="IalB_sf"/>
</dbReference>